<dbReference type="Proteomes" id="UP000234275">
    <property type="component" value="Unassembled WGS sequence"/>
</dbReference>
<protein>
    <submittedName>
        <fullName evidence="10">Putative efflux pump antibiotic resistance protein</fullName>
    </submittedName>
</protein>
<organism evidence="10 11">
    <name type="scientific">Aspergillus steynii IBT 23096</name>
    <dbReference type="NCBI Taxonomy" id="1392250"/>
    <lineage>
        <taxon>Eukaryota</taxon>
        <taxon>Fungi</taxon>
        <taxon>Dikarya</taxon>
        <taxon>Ascomycota</taxon>
        <taxon>Pezizomycotina</taxon>
        <taxon>Eurotiomycetes</taxon>
        <taxon>Eurotiomycetidae</taxon>
        <taxon>Eurotiales</taxon>
        <taxon>Aspergillaceae</taxon>
        <taxon>Aspergillus</taxon>
        <taxon>Aspergillus subgen. Circumdati</taxon>
    </lineage>
</organism>
<evidence type="ECO:0000259" key="9">
    <source>
        <dbReference type="PROSITE" id="PS50850"/>
    </source>
</evidence>
<dbReference type="FunFam" id="1.20.1250.20:FF:000196">
    <property type="entry name" value="MFS toxin efflux pump (AflT)"/>
    <property type="match status" value="1"/>
</dbReference>
<evidence type="ECO:0000313" key="10">
    <source>
        <dbReference type="EMBL" id="PLB48605.1"/>
    </source>
</evidence>
<dbReference type="GeneID" id="36559932"/>
<feature type="transmembrane region" description="Helical" evidence="7">
    <location>
        <begin position="260"/>
        <end position="287"/>
    </location>
</feature>
<evidence type="ECO:0000256" key="2">
    <source>
        <dbReference type="ARBA" id="ARBA00007520"/>
    </source>
</evidence>
<feature type="transmembrane region" description="Helical" evidence="7">
    <location>
        <begin position="459"/>
        <end position="479"/>
    </location>
</feature>
<dbReference type="OrthoDB" id="10021397at2759"/>
<dbReference type="Pfam" id="PF07690">
    <property type="entry name" value="MFS_1"/>
    <property type="match status" value="1"/>
</dbReference>
<feature type="region of interest" description="Disordered" evidence="6">
    <location>
        <begin position="490"/>
        <end position="515"/>
    </location>
</feature>
<dbReference type="EMBL" id="MSFO01000004">
    <property type="protein sequence ID" value="PLB48605.1"/>
    <property type="molecule type" value="Genomic_DNA"/>
</dbReference>
<proteinExistence type="inferred from homology"/>
<dbReference type="InterPro" id="IPR011701">
    <property type="entry name" value="MFS"/>
</dbReference>
<feature type="chain" id="PRO_5014178216" evidence="8">
    <location>
        <begin position="22"/>
        <end position="515"/>
    </location>
</feature>
<evidence type="ECO:0000256" key="8">
    <source>
        <dbReference type="SAM" id="SignalP"/>
    </source>
</evidence>
<feature type="compositionally biased region" description="Polar residues" evidence="6">
    <location>
        <begin position="499"/>
        <end position="515"/>
    </location>
</feature>
<dbReference type="VEuPathDB" id="FungiDB:P170DRAFT_464315"/>
<feature type="transmembrane region" description="Helical" evidence="7">
    <location>
        <begin position="35"/>
        <end position="57"/>
    </location>
</feature>
<keyword evidence="11" id="KW-1185">Reference proteome</keyword>
<feature type="transmembrane region" description="Helical" evidence="7">
    <location>
        <begin position="155"/>
        <end position="174"/>
    </location>
</feature>
<keyword evidence="5 7" id="KW-0472">Membrane</keyword>
<dbReference type="GO" id="GO:0022857">
    <property type="term" value="F:transmembrane transporter activity"/>
    <property type="evidence" value="ECO:0007669"/>
    <property type="project" value="InterPro"/>
</dbReference>
<feature type="transmembrane region" description="Helical" evidence="7">
    <location>
        <begin position="299"/>
        <end position="318"/>
    </location>
</feature>
<feature type="transmembrane region" description="Helical" evidence="7">
    <location>
        <begin position="390"/>
        <end position="413"/>
    </location>
</feature>
<feature type="domain" description="Major facilitator superfamily (MFS) profile" evidence="9">
    <location>
        <begin position="1"/>
        <end position="486"/>
    </location>
</feature>
<keyword evidence="8" id="KW-0732">Signal</keyword>
<dbReference type="PROSITE" id="PS50850">
    <property type="entry name" value="MFS"/>
    <property type="match status" value="1"/>
</dbReference>
<comment type="subcellular location">
    <subcellularLocation>
        <location evidence="1">Membrane</location>
        <topology evidence="1">Multi-pass membrane protein</topology>
    </subcellularLocation>
</comment>
<evidence type="ECO:0000256" key="5">
    <source>
        <dbReference type="ARBA" id="ARBA00023136"/>
    </source>
</evidence>
<evidence type="ECO:0000313" key="11">
    <source>
        <dbReference type="Proteomes" id="UP000234275"/>
    </source>
</evidence>
<keyword evidence="3 7" id="KW-0812">Transmembrane</keyword>
<dbReference type="AlphaFoldDB" id="A0A2I2G6W6"/>
<dbReference type="CDD" id="cd17502">
    <property type="entry name" value="MFS_Azr1_MDR_like"/>
    <property type="match status" value="1"/>
</dbReference>
<comment type="caution">
    <text evidence="10">The sequence shown here is derived from an EMBL/GenBank/DDBJ whole genome shotgun (WGS) entry which is preliminary data.</text>
</comment>
<feature type="transmembrane region" description="Helical" evidence="7">
    <location>
        <begin position="325"/>
        <end position="344"/>
    </location>
</feature>
<dbReference type="PANTHER" id="PTHR23501">
    <property type="entry name" value="MAJOR FACILITATOR SUPERFAMILY"/>
    <property type="match status" value="1"/>
</dbReference>
<dbReference type="GO" id="GO:0005886">
    <property type="term" value="C:plasma membrane"/>
    <property type="evidence" value="ECO:0007669"/>
    <property type="project" value="TreeGrafter"/>
</dbReference>
<comment type="similarity">
    <text evidence="2">Belongs to the major facilitator superfamily. TCR/Tet family.</text>
</comment>
<gene>
    <name evidence="10" type="ORF">P170DRAFT_464315</name>
</gene>
<feature type="transmembrane region" description="Helical" evidence="7">
    <location>
        <begin position="90"/>
        <end position="115"/>
    </location>
</feature>
<feature type="transmembrane region" description="Helical" evidence="7">
    <location>
        <begin position="127"/>
        <end position="149"/>
    </location>
</feature>
<dbReference type="RefSeq" id="XP_024703907.1">
    <property type="nucleotide sequence ID" value="XM_024852234.1"/>
</dbReference>
<keyword evidence="4 7" id="KW-1133">Transmembrane helix</keyword>
<dbReference type="InterPro" id="IPR020846">
    <property type="entry name" value="MFS_dom"/>
</dbReference>
<evidence type="ECO:0000256" key="3">
    <source>
        <dbReference type="ARBA" id="ARBA00022692"/>
    </source>
</evidence>
<evidence type="ECO:0000256" key="7">
    <source>
        <dbReference type="SAM" id="Phobius"/>
    </source>
</evidence>
<reference evidence="10 11" key="1">
    <citation type="submission" date="2016-12" db="EMBL/GenBank/DDBJ databases">
        <title>The genomes of Aspergillus section Nigri reveals drivers in fungal speciation.</title>
        <authorList>
            <consortium name="DOE Joint Genome Institute"/>
            <person name="Vesth T.C."/>
            <person name="Nybo J."/>
            <person name="Theobald S."/>
            <person name="Brandl J."/>
            <person name="Frisvad J.C."/>
            <person name="Nielsen K.F."/>
            <person name="Lyhne E.K."/>
            <person name="Kogle M.E."/>
            <person name="Kuo A."/>
            <person name="Riley R."/>
            <person name="Clum A."/>
            <person name="Nolan M."/>
            <person name="Lipzen A."/>
            <person name="Salamov A."/>
            <person name="Henrissat B."/>
            <person name="Wiebenga A."/>
            <person name="De Vries R.P."/>
            <person name="Grigoriev I.V."/>
            <person name="Mortensen U.H."/>
            <person name="Andersen M.R."/>
            <person name="Baker S.E."/>
        </authorList>
    </citation>
    <scope>NUCLEOTIDE SEQUENCE [LARGE SCALE GENOMIC DNA]</scope>
    <source>
        <strain evidence="10 11">IBT 23096</strain>
    </source>
</reference>
<feature type="signal peptide" evidence="8">
    <location>
        <begin position="1"/>
        <end position="21"/>
    </location>
</feature>
<dbReference type="FunFam" id="1.20.1720.10:FF:000012">
    <property type="entry name" value="MFS toxin efflux pump (AflT)"/>
    <property type="match status" value="1"/>
</dbReference>
<feature type="transmembrane region" description="Helical" evidence="7">
    <location>
        <begin position="356"/>
        <end position="378"/>
    </location>
</feature>
<dbReference type="SUPFAM" id="SSF103473">
    <property type="entry name" value="MFS general substrate transporter"/>
    <property type="match status" value="1"/>
</dbReference>
<dbReference type="InterPro" id="IPR036259">
    <property type="entry name" value="MFS_trans_sf"/>
</dbReference>
<dbReference type="PANTHER" id="PTHR23501:SF201">
    <property type="entry name" value="MFS AFLATOXIN EFFLUX PUMP"/>
    <property type="match status" value="1"/>
</dbReference>
<sequence>MFCNFLSLFLVALDRTIVATAIPRITDEFNSLGDIGWYGSAYMLTGAASQSLFGRIYKIYHTKWVFLTSVVVFEVGSAICGAAPSSNALIAGRAIAGFASAAIFSGCMLVVIGMVPLHKRPMFQGMFAAVFGIASVMGPLIGGGFTGGVTWRWCFYLNLPIGAVSLVLMALVWHPSTPKHEPAPILRHAQRLDPFGTLFFLPCITCLLLALQWGGSTYAWNDGRIIGLVVVFGVLAVGFAVIQVLMPETATIPVRVIKRISVFCAALFTFFASSAMTMILYYLPIWFQTVKQASPVKSGVYTLPLVLSLVIASFLSGFVTQKTGYYVPVMYICPCLLSIGLGLMSTLDVDTGSSHWIGYQFLCGFGLGLGMQSSGLAVQTILPSSDISIGIAFIFLCQQLGGCIFATVGQNILSNHLVSKLSGIPGVDPNQIVHEGATNLASVVSSDHMFVVKQALNSAATRIFLAALGLALAALLSSLGMEWKSIKESGAQDEAVPTGATNSQVPQTQTGKSPG</sequence>
<feature type="transmembrane region" description="Helical" evidence="7">
    <location>
        <begin position="195"/>
        <end position="213"/>
    </location>
</feature>
<dbReference type="Gene3D" id="1.20.1250.20">
    <property type="entry name" value="MFS general substrate transporter like domains"/>
    <property type="match status" value="2"/>
</dbReference>
<evidence type="ECO:0000256" key="1">
    <source>
        <dbReference type="ARBA" id="ARBA00004141"/>
    </source>
</evidence>
<feature type="transmembrane region" description="Helical" evidence="7">
    <location>
        <begin position="225"/>
        <end position="248"/>
    </location>
</feature>
<name>A0A2I2G6W6_9EURO</name>
<accession>A0A2I2G6W6</accession>
<feature type="transmembrane region" description="Helical" evidence="7">
    <location>
        <begin position="64"/>
        <end position="84"/>
    </location>
</feature>
<evidence type="ECO:0000256" key="4">
    <source>
        <dbReference type="ARBA" id="ARBA00022989"/>
    </source>
</evidence>
<evidence type="ECO:0000256" key="6">
    <source>
        <dbReference type="SAM" id="MobiDB-lite"/>
    </source>
</evidence>